<name>A0A172WE58_BUCSC</name>
<dbReference type="InterPro" id="IPR013520">
    <property type="entry name" value="Ribonucl_H"/>
</dbReference>
<dbReference type="PROSITE" id="PS51785">
    <property type="entry name" value="EXOI_C"/>
    <property type="match status" value="1"/>
</dbReference>
<evidence type="ECO:0000256" key="9">
    <source>
        <dbReference type="ARBA" id="ARBA00022842"/>
    </source>
</evidence>
<dbReference type="InterPro" id="IPR013620">
    <property type="entry name" value="Exonuc_1_SH3"/>
</dbReference>
<dbReference type="NCBIfam" id="NF008746">
    <property type="entry name" value="PRK11779.1"/>
    <property type="match status" value="1"/>
</dbReference>
<dbReference type="InterPro" id="IPR012337">
    <property type="entry name" value="RNaseH-like_sf"/>
</dbReference>
<dbReference type="EC" id="3.1.11.1" evidence="2 14"/>
<dbReference type="FunFam" id="3.30.420.10:FF:000033">
    <property type="entry name" value="Exodeoxyribonuclease I"/>
    <property type="match status" value="1"/>
</dbReference>
<comment type="subunit">
    <text evidence="13">Monomer. Interacts with ssb (via C-terminus); this interaction stimulates the exonuclease activity by recruiting the enzyme to its substrate.</text>
</comment>
<dbReference type="SMART" id="SM00479">
    <property type="entry name" value="EXOIII"/>
    <property type="match status" value="1"/>
</dbReference>
<evidence type="ECO:0000256" key="1">
    <source>
        <dbReference type="ARBA" id="ARBA00000563"/>
    </source>
</evidence>
<dbReference type="InterPro" id="IPR023607">
    <property type="entry name" value="Exodeoxyribonuclease_I"/>
</dbReference>
<evidence type="ECO:0000256" key="7">
    <source>
        <dbReference type="ARBA" id="ARBA00022801"/>
    </source>
</evidence>
<keyword evidence="4 14" id="KW-0540">Nuclease</keyword>
<keyword evidence="6 14" id="KW-0227">DNA damage</keyword>
<comment type="function">
    <text evidence="12">Degrades single-stranded DNA (ssDNA) in a highly processive manner. Also functions as a DNA deoxyribophosphodiesterase that releases deoxyribose-phosphate moieties following the cleavage of DNA at an apurinic/apyrimidinic (AP) site by either an AP endonuclease or AP lyase.</text>
</comment>
<evidence type="ECO:0000256" key="15">
    <source>
        <dbReference type="PIRSR" id="PIRSR000977-1"/>
    </source>
</evidence>
<dbReference type="GO" id="GO:0003677">
    <property type="term" value="F:DNA binding"/>
    <property type="evidence" value="ECO:0007669"/>
    <property type="project" value="UniProtKB-KW"/>
</dbReference>
<dbReference type="Gene3D" id="3.30.1520.20">
    <property type="entry name" value="Exonuclease ExoI, domain 2"/>
    <property type="match status" value="1"/>
</dbReference>
<evidence type="ECO:0000256" key="10">
    <source>
        <dbReference type="ARBA" id="ARBA00023125"/>
    </source>
</evidence>
<feature type="domain" description="ExoI SH3-like" evidence="17">
    <location>
        <begin position="202"/>
        <end position="350"/>
    </location>
</feature>
<evidence type="ECO:0000256" key="4">
    <source>
        <dbReference type="ARBA" id="ARBA00022722"/>
    </source>
</evidence>
<comment type="cofactor">
    <cofactor evidence="16">
        <name>Mg(2+)</name>
        <dbReference type="ChEBI" id="CHEBI:18420"/>
    </cofactor>
    <text evidence="16">Binds 2 Mg(2+) ions per monomer.</text>
</comment>
<dbReference type="GO" id="GO:0006281">
    <property type="term" value="P:DNA repair"/>
    <property type="evidence" value="ECO:0007669"/>
    <property type="project" value="UniProtKB-KW"/>
</dbReference>
<evidence type="ECO:0000256" key="2">
    <source>
        <dbReference type="ARBA" id="ARBA00012108"/>
    </source>
</evidence>
<feature type="binding site" evidence="16">
    <location>
        <position position="14"/>
    </location>
    <ligand>
        <name>Mg(2+)</name>
        <dbReference type="ChEBI" id="CHEBI:18420"/>
        <label>1</label>
    </ligand>
</feature>
<dbReference type="SUPFAM" id="SSF53098">
    <property type="entry name" value="Ribonuclease H-like"/>
    <property type="match status" value="1"/>
</dbReference>
<dbReference type="Pfam" id="PF26016">
    <property type="entry name" value="ExoI_C"/>
    <property type="match status" value="1"/>
</dbReference>
<dbReference type="Gene3D" id="3.30.420.10">
    <property type="entry name" value="Ribonuclease H-like superfamily/Ribonuclease H"/>
    <property type="match status" value="1"/>
</dbReference>
<keyword evidence="9 16" id="KW-0460">Magnesium</keyword>
<evidence type="ECO:0000256" key="5">
    <source>
        <dbReference type="ARBA" id="ARBA00022723"/>
    </source>
</evidence>
<gene>
    <name evidence="19" type="ORF">XW81_02575</name>
</gene>
<keyword evidence="11 14" id="KW-0234">DNA repair</keyword>
<feature type="binding site" evidence="15">
    <location>
        <position position="16"/>
    </location>
    <ligand>
        <name>substrate</name>
    </ligand>
</feature>
<evidence type="ECO:0000256" key="16">
    <source>
        <dbReference type="PIRSR" id="PIRSR000977-2"/>
    </source>
</evidence>
<evidence type="ECO:0000256" key="6">
    <source>
        <dbReference type="ARBA" id="ARBA00022763"/>
    </source>
</evidence>
<dbReference type="PATRIC" id="fig|118110.3.peg.512"/>
<evidence type="ECO:0000259" key="17">
    <source>
        <dbReference type="PROSITE" id="PS51784"/>
    </source>
</evidence>
<dbReference type="Pfam" id="PF00929">
    <property type="entry name" value="RNase_T"/>
    <property type="match status" value="1"/>
</dbReference>
<reference evidence="19 20" key="1">
    <citation type="submission" date="2015-04" db="EMBL/GenBank/DDBJ databases">
        <title>Buchnera aphidicola assembly.</title>
        <authorList>
            <person name="Zhang Y."/>
        </authorList>
    </citation>
    <scope>NUCLEOTIDE SEQUENCE [LARGE SCALE GENOMIC DNA]</scope>
    <source>
        <strain evidence="19 20">SC</strain>
    </source>
</reference>
<evidence type="ECO:0000256" key="12">
    <source>
        <dbReference type="ARBA" id="ARBA00046035"/>
    </source>
</evidence>
<proteinExistence type="predicted"/>
<dbReference type="EMBL" id="CP011299">
    <property type="protein sequence ID" value="ANF17254.1"/>
    <property type="molecule type" value="Genomic_DNA"/>
</dbReference>
<organism evidence="19 20">
    <name type="scientific">Buchnera aphidicola subsp. Schlechtendalia chinensis</name>
    <dbReference type="NCBI Taxonomy" id="118110"/>
    <lineage>
        <taxon>Bacteria</taxon>
        <taxon>Pseudomonadati</taxon>
        <taxon>Pseudomonadota</taxon>
        <taxon>Gammaproteobacteria</taxon>
        <taxon>Enterobacterales</taxon>
        <taxon>Erwiniaceae</taxon>
        <taxon>Buchnera</taxon>
    </lineage>
</organism>
<dbReference type="Proteomes" id="UP000077654">
    <property type="component" value="Chromosome"/>
</dbReference>
<dbReference type="Gene3D" id="1.20.1280.70">
    <property type="entry name" value="Exonuclease ExoI, domain 3"/>
    <property type="match status" value="1"/>
</dbReference>
<feature type="binding site" evidence="15">
    <location>
        <position position="165"/>
    </location>
    <ligand>
        <name>substrate</name>
    </ligand>
</feature>
<dbReference type="InterPro" id="IPR034747">
    <property type="entry name" value="EXOI_SH3"/>
</dbReference>
<sequence length="475" mass="56753">MVLESCDFTFLFYDYETFGIHPALDKPSQFACIRTDIHFNIIDIPNEFFCFPPIDYFPNPESILITGISPNYVKKYGLNEFEFTDRIHEQFKRPNTCILGYNNIKFDDEFTRNIFYRNFFDPYEWSWKNGNSRWDILNVLRACYALRPKGINWPFRKNSDFPSFKLSDVSKYNNVKHYQAHSAISDVYATLQIAKLLKRRQPRLFNYFFKCRNKKQLLKIIDIKNVKPMIYVSQFFGVLKKNVGFIAPILWHPNNLNILIAFDLTKNFSIFIEYLINIKGTIEDYSQFFKRGIIFIYVNRCPILAPINVIKIKFYESFGIDFKLFRKNLSLIRNRIFLKKKLKVVIGNFVKVQYENIDLQLYSKLLSSSEKNIVKITHNFLKKCSFDIQFPFLTDRMKSLFFRCRARNYPNLLNETEKVIWRKYCNSVMTKEKISTYVDRVSELLKLNSKNFKNVLLLKDLLRYVRNINKKILQA</sequence>
<keyword evidence="20" id="KW-1185">Reference proteome</keyword>
<dbReference type="AlphaFoldDB" id="A0A172WE58"/>
<feature type="domain" description="ExoI C-terminal" evidence="18">
    <location>
        <begin position="353"/>
        <end position="469"/>
    </location>
</feature>
<comment type="catalytic activity">
    <reaction evidence="1 14">
        <text>Exonucleolytic cleavage in the 3'- to 5'-direction to yield nucleoside 5'-phosphates.</text>
        <dbReference type="EC" id="3.1.11.1"/>
    </reaction>
</comment>
<keyword evidence="5 16" id="KW-0479">Metal-binding</keyword>
<dbReference type="GO" id="GO:0008310">
    <property type="term" value="F:single-stranded DNA 3'-5' DNA exonuclease activity"/>
    <property type="evidence" value="ECO:0007669"/>
    <property type="project" value="UniProtKB-EC"/>
</dbReference>
<evidence type="ECO:0000313" key="19">
    <source>
        <dbReference type="EMBL" id="ANF17254.1"/>
    </source>
</evidence>
<dbReference type="PIRSF" id="PIRSF000977">
    <property type="entry name" value="Exodeoxyribonuclease_I"/>
    <property type="match status" value="1"/>
</dbReference>
<evidence type="ECO:0000313" key="20">
    <source>
        <dbReference type="Proteomes" id="UP000077654"/>
    </source>
</evidence>
<dbReference type="InterPro" id="IPR038649">
    <property type="entry name" value="EXOI_SH3_sf"/>
</dbReference>
<evidence type="ECO:0000256" key="11">
    <source>
        <dbReference type="ARBA" id="ARBA00023204"/>
    </source>
</evidence>
<dbReference type="Pfam" id="PF08411">
    <property type="entry name" value="ExoI_SH3"/>
    <property type="match status" value="1"/>
</dbReference>
<dbReference type="OrthoDB" id="9763470at2"/>
<evidence type="ECO:0000256" key="13">
    <source>
        <dbReference type="ARBA" id="ARBA00046792"/>
    </source>
</evidence>
<feature type="binding site" evidence="16">
    <location>
        <position position="186"/>
    </location>
    <ligand>
        <name>Mg(2+)</name>
        <dbReference type="ChEBI" id="CHEBI:18420"/>
        <label>2</label>
    </ligand>
</feature>
<evidence type="ECO:0000256" key="8">
    <source>
        <dbReference type="ARBA" id="ARBA00022839"/>
    </source>
</evidence>
<dbReference type="Gene3D" id="1.10.287.1240">
    <property type="match status" value="1"/>
</dbReference>
<keyword evidence="10" id="KW-0238">DNA-binding</keyword>
<feature type="binding site" evidence="16">
    <location>
        <position position="16"/>
    </location>
    <ligand>
        <name>Mg(2+)</name>
        <dbReference type="ChEBI" id="CHEBI:18420"/>
        <label>2</label>
    </ligand>
</feature>
<evidence type="ECO:0000256" key="3">
    <source>
        <dbReference type="ARBA" id="ARBA00019900"/>
    </source>
</evidence>
<keyword evidence="7 14" id="KW-0378">Hydrolase</keyword>
<evidence type="ECO:0000256" key="14">
    <source>
        <dbReference type="PIRNR" id="PIRNR000977"/>
    </source>
</evidence>
<dbReference type="InterPro" id="IPR058561">
    <property type="entry name" value="Exonuc_1_C"/>
</dbReference>
<accession>A0A172WE58</accession>
<dbReference type="RefSeq" id="WP_075474380.1">
    <property type="nucleotide sequence ID" value="NZ_CP011299.1"/>
</dbReference>
<dbReference type="CDD" id="cd06138">
    <property type="entry name" value="ExoI_N"/>
    <property type="match status" value="1"/>
</dbReference>
<protein>
    <recommendedName>
        <fullName evidence="3 14">Exodeoxyribonuclease I</fullName>
        <ecNumber evidence="2 14">3.1.11.1</ecNumber>
    </recommendedName>
</protein>
<dbReference type="GO" id="GO:0046872">
    <property type="term" value="F:metal ion binding"/>
    <property type="evidence" value="ECO:0007669"/>
    <property type="project" value="UniProtKB-KW"/>
</dbReference>
<evidence type="ECO:0000259" key="18">
    <source>
        <dbReference type="PROSITE" id="PS51785"/>
    </source>
</evidence>
<dbReference type="InterPro" id="IPR036397">
    <property type="entry name" value="RNaseH_sf"/>
</dbReference>
<dbReference type="STRING" id="118110.XW81_02575"/>
<dbReference type="PROSITE" id="PS51784">
    <property type="entry name" value="EXOI_SH3"/>
    <property type="match status" value="1"/>
</dbReference>
<keyword evidence="8 14" id="KW-0269">Exonuclease</keyword>